<evidence type="ECO:0000256" key="2">
    <source>
        <dbReference type="ARBA" id="ARBA00010447"/>
    </source>
</evidence>
<organism evidence="8 9">
    <name type="scientific">Halopiger xanaduensis (strain DSM 18323 / JCM 14033 / SH-6)</name>
    <dbReference type="NCBI Taxonomy" id="797210"/>
    <lineage>
        <taxon>Archaea</taxon>
        <taxon>Methanobacteriati</taxon>
        <taxon>Methanobacteriota</taxon>
        <taxon>Stenosarchaea group</taxon>
        <taxon>Halobacteria</taxon>
        <taxon>Halobacteriales</taxon>
        <taxon>Natrialbaceae</taxon>
        <taxon>Halopiger</taxon>
    </lineage>
</organism>
<dbReference type="Proteomes" id="UP000006794">
    <property type="component" value="Chromosome"/>
</dbReference>
<accession>F8DBD5</accession>
<dbReference type="CDD" id="cd06453">
    <property type="entry name" value="SufS_like"/>
    <property type="match status" value="1"/>
</dbReference>
<name>F8DBD5_HALXS</name>
<dbReference type="EC" id="2.8.1.7" evidence="3"/>
<evidence type="ECO:0000256" key="1">
    <source>
        <dbReference type="ARBA" id="ARBA00001933"/>
    </source>
</evidence>
<keyword evidence="5" id="KW-0663">Pyridoxal phosphate</keyword>
<comment type="similarity">
    <text evidence="2">Belongs to the class-V pyridoxal-phosphate-dependent aminotransferase family. Csd subfamily.</text>
</comment>
<dbReference type="Gene3D" id="3.40.640.10">
    <property type="entry name" value="Type I PLP-dependent aspartate aminotransferase-like (Major domain)"/>
    <property type="match status" value="1"/>
</dbReference>
<dbReference type="GO" id="GO:0030170">
    <property type="term" value="F:pyridoxal phosphate binding"/>
    <property type="evidence" value="ECO:0007669"/>
    <property type="project" value="InterPro"/>
</dbReference>
<dbReference type="GeneID" id="10796255"/>
<proteinExistence type="inferred from homology"/>
<gene>
    <name evidence="8" type="ordered locus">Halxa_1285</name>
</gene>
<dbReference type="InterPro" id="IPR015424">
    <property type="entry name" value="PyrdxlP-dep_Trfase"/>
</dbReference>
<keyword evidence="9" id="KW-1185">Reference proteome</keyword>
<dbReference type="HOGENOM" id="CLU_003433_2_5_2"/>
<dbReference type="InterPro" id="IPR016454">
    <property type="entry name" value="Cysteine_dSase"/>
</dbReference>
<dbReference type="AlphaFoldDB" id="F8DBD5"/>
<dbReference type="NCBIfam" id="TIGR01979">
    <property type="entry name" value="sufS"/>
    <property type="match status" value="1"/>
</dbReference>
<dbReference type="Pfam" id="PF00266">
    <property type="entry name" value="Aminotran_5"/>
    <property type="match status" value="1"/>
</dbReference>
<feature type="domain" description="Aminotransferase class V" evidence="7">
    <location>
        <begin position="31"/>
        <end position="402"/>
    </location>
</feature>
<evidence type="ECO:0000256" key="3">
    <source>
        <dbReference type="ARBA" id="ARBA00012239"/>
    </source>
</evidence>
<dbReference type="PANTHER" id="PTHR43586">
    <property type="entry name" value="CYSTEINE DESULFURASE"/>
    <property type="match status" value="1"/>
</dbReference>
<dbReference type="GO" id="GO:0031071">
    <property type="term" value="F:cysteine desulfurase activity"/>
    <property type="evidence" value="ECO:0007669"/>
    <property type="project" value="UniProtKB-EC"/>
</dbReference>
<dbReference type="InterPro" id="IPR015421">
    <property type="entry name" value="PyrdxlP-dep_Trfase_major"/>
</dbReference>
<protein>
    <recommendedName>
        <fullName evidence="3">cysteine desulfurase</fullName>
        <ecNumber evidence="3">2.8.1.7</ecNumber>
    </recommendedName>
</protein>
<evidence type="ECO:0000313" key="9">
    <source>
        <dbReference type="Proteomes" id="UP000006794"/>
    </source>
</evidence>
<comment type="catalytic activity">
    <reaction evidence="6">
        <text>(sulfur carrier)-H + L-cysteine = (sulfur carrier)-SH + L-alanine</text>
        <dbReference type="Rhea" id="RHEA:43892"/>
        <dbReference type="Rhea" id="RHEA-COMP:14737"/>
        <dbReference type="Rhea" id="RHEA-COMP:14739"/>
        <dbReference type="ChEBI" id="CHEBI:29917"/>
        <dbReference type="ChEBI" id="CHEBI:35235"/>
        <dbReference type="ChEBI" id="CHEBI:57972"/>
        <dbReference type="ChEBI" id="CHEBI:64428"/>
        <dbReference type="EC" id="2.8.1.7"/>
    </reaction>
</comment>
<dbReference type="EMBL" id="CP002839">
    <property type="protein sequence ID" value="AEH35918.1"/>
    <property type="molecule type" value="Genomic_DNA"/>
</dbReference>
<comment type="cofactor">
    <cofactor evidence="1">
        <name>pyridoxal 5'-phosphate</name>
        <dbReference type="ChEBI" id="CHEBI:597326"/>
    </cofactor>
</comment>
<dbReference type="RefSeq" id="WP_013878816.1">
    <property type="nucleotide sequence ID" value="NC_015666.1"/>
</dbReference>
<evidence type="ECO:0000313" key="8">
    <source>
        <dbReference type="EMBL" id="AEH35918.1"/>
    </source>
</evidence>
<reference evidence="8 9" key="1">
    <citation type="journal article" date="2012" name="Stand. Genomic Sci.">
        <title>Complete genome sequence of Halopiger xanaduensis type strain (SH-6(T)).</title>
        <authorList>
            <person name="Anderson I."/>
            <person name="Tindall B.J."/>
            <person name="Rohde M."/>
            <person name="Lucas S."/>
            <person name="Han J."/>
            <person name="Lapidus A."/>
            <person name="Cheng J.F."/>
            <person name="Goodwin L."/>
            <person name="Pitluck S."/>
            <person name="Peters L."/>
            <person name="Pati A."/>
            <person name="Mikhailova N."/>
            <person name="Pagani I."/>
            <person name="Teshima H."/>
            <person name="Han C."/>
            <person name="Tapia R."/>
            <person name="Land M."/>
            <person name="Woyke T."/>
            <person name="Klenk H.P."/>
            <person name="Kyrpides N."/>
            <person name="Ivanova N."/>
        </authorList>
    </citation>
    <scope>NUCLEOTIDE SEQUENCE [LARGE SCALE GENOMIC DNA]</scope>
    <source>
        <strain evidence="9">DSM 18323 / JCM 14033 / SH-6</strain>
    </source>
</reference>
<evidence type="ECO:0000256" key="5">
    <source>
        <dbReference type="ARBA" id="ARBA00022898"/>
    </source>
</evidence>
<evidence type="ECO:0000259" key="7">
    <source>
        <dbReference type="Pfam" id="PF00266"/>
    </source>
</evidence>
<dbReference type="InterPro" id="IPR010970">
    <property type="entry name" value="Cys_dSase_SufS"/>
</dbReference>
<evidence type="ECO:0000256" key="6">
    <source>
        <dbReference type="ARBA" id="ARBA00050776"/>
    </source>
</evidence>
<dbReference type="GO" id="GO:0006534">
    <property type="term" value="P:cysteine metabolic process"/>
    <property type="evidence" value="ECO:0007669"/>
    <property type="project" value="InterPro"/>
</dbReference>
<dbReference type="PIRSF" id="PIRSF005572">
    <property type="entry name" value="NifS"/>
    <property type="match status" value="1"/>
</dbReference>
<dbReference type="KEGG" id="hxa:Halxa_1285"/>
<dbReference type="Gene3D" id="3.90.1150.10">
    <property type="entry name" value="Aspartate Aminotransferase, domain 1"/>
    <property type="match status" value="1"/>
</dbReference>
<dbReference type="STRING" id="797210.Halxa_1285"/>
<dbReference type="InterPro" id="IPR015422">
    <property type="entry name" value="PyrdxlP-dep_Trfase_small"/>
</dbReference>
<dbReference type="InterPro" id="IPR000192">
    <property type="entry name" value="Aminotrans_V_dom"/>
</dbReference>
<dbReference type="PANTHER" id="PTHR43586:SF8">
    <property type="entry name" value="CYSTEINE DESULFURASE 1, CHLOROPLASTIC"/>
    <property type="match status" value="1"/>
</dbReference>
<dbReference type="OrthoDB" id="5817at2157"/>
<keyword evidence="4 8" id="KW-0808">Transferase</keyword>
<dbReference type="SUPFAM" id="SSF53383">
    <property type="entry name" value="PLP-dependent transferases"/>
    <property type="match status" value="1"/>
</dbReference>
<dbReference type="eggNOG" id="arCOG00065">
    <property type="taxonomic scope" value="Archaea"/>
</dbReference>
<sequence>MSHQNLESLDVEAIREQFPILQREFDGQQVVYLDNAATTQTPDRVVDAMSDYYRQTNANVHRGIHHLSQEASIAYEEAHDRVAEFINADGREEVIFTKNTTEGENLVAYSWGLNELGPGDRIVLTEMEHHASLVTWQQIGERTGADVEYIRVDETGRLDMDHARELITDDTAIVSAVHVSNTLGTVNPVSELTELAHEHGALSFIDGAQAVPNRPVDVKDIDADFYAFSGHKMAGPTGIGVLYGKRDLLEEMEPYLYGGGMIRKVTFEDSTWGDLPWKFEPGTPPIAEAVGLHEAVDWLEDVGMERIQAHEEEIAAYAYERLAAEDDVEIYGPEPGPDRGGLVSFNLEGVHAHDLASIMNDHTVAVRAGDHCTQPLHDKLGVPASTRASFYVYNTREEVDKLVAALDDARALFA</sequence>
<evidence type="ECO:0000256" key="4">
    <source>
        <dbReference type="ARBA" id="ARBA00022679"/>
    </source>
</evidence>